<evidence type="ECO:0000313" key="1">
    <source>
        <dbReference type="EMBL" id="EHQ62581.1"/>
    </source>
</evidence>
<accession>H3SE70</accession>
<protein>
    <submittedName>
        <fullName evidence="1">Uncharacterized protein</fullName>
    </submittedName>
</protein>
<name>H3SE70_9BACL</name>
<dbReference type="Proteomes" id="UP000003900">
    <property type="component" value="Unassembled WGS sequence"/>
</dbReference>
<reference evidence="1 2" key="1">
    <citation type="journal article" date="2012" name="J. Bacteriol.">
        <title>Genome Sequence of the Pattern-Forming Social Bacterium Paenibacillus dendritiformis C454 Chiral Morphotype.</title>
        <authorList>
            <person name="Sirota-Madi A."/>
            <person name="Olender T."/>
            <person name="Helman Y."/>
            <person name="Brainis I."/>
            <person name="Finkelshtein A."/>
            <person name="Roth D."/>
            <person name="Hagai E."/>
            <person name="Leshkowitz D."/>
            <person name="Brodsky L."/>
            <person name="Galatenko V."/>
            <person name="Nikolaev V."/>
            <person name="Gutnick D.L."/>
            <person name="Lancet D."/>
            <person name="Ben-Jacob E."/>
        </authorList>
    </citation>
    <scope>NUCLEOTIDE SEQUENCE [LARGE SCALE GENOMIC DNA]</scope>
    <source>
        <strain evidence="1 2">C454</strain>
    </source>
</reference>
<gene>
    <name evidence="1" type="ORF">PDENDC454_09105</name>
</gene>
<proteinExistence type="predicted"/>
<comment type="caution">
    <text evidence="1">The sequence shown here is derived from an EMBL/GenBank/DDBJ whole genome shotgun (WGS) entry which is preliminary data.</text>
</comment>
<organism evidence="1 2">
    <name type="scientific">Paenibacillus dendritiformis C454</name>
    <dbReference type="NCBI Taxonomy" id="1131935"/>
    <lineage>
        <taxon>Bacteria</taxon>
        <taxon>Bacillati</taxon>
        <taxon>Bacillota</taxon>
        <taxon>Bacilli</taxon>
        <taxon>Bacillales</taxon>
        <taxon>Paenibacillaceae</taxon>
        <taxon>Paenibacillus</taxon>
    </lineage>
</organism>
<evidence type="ECO:0000313" key="2">
    <source>
        <dbReference type="Proteomes" id="UP000003900"/>
    </source>
</evidence>
<dbReference type="STRING" id="1131935.PDENDC454_09105"/>
<dbReference type="EMBL" id="AHKH01000018">
    <property type="protein sequence ID" value="EHQ62581.1"/>
    <property type="molecule type" value="Genomic_DNA"/>
</dbReference>
<sequence length="77" mass="8446">MDKNRSDADESKTAGIIPAVFLRCSLQLFACSDLRRATGDAAIENGVRKVMYVSTKEAFLKAVDVTYSNRKNLYGPG</sequence>
<dbReference type="AlphaFoldDB" id="H3SE70"/>
<keyword evidence="2" id="KW-1185">Reference proteome</keyword>